<dbReference type="GO" id="GO:0005634">
    <property type="term" value="C:nucleus"/>
    <property type="evidence" value="ECO:0007669"/>
    <property type="project" value="UniProtKB-SubCell"/>
</dbReference>
<evidence type="ECO:0000256" key="1">
    <source>
        <dbReference type="ARBA" id="ARBA00004123"/>
    </source>
</evidence>
<keyword evidence="4" id="KW-0156">Chromatin regulator</keyword>
<dbReference type="SUPFAM" id="SSF50978">
    <property type="entry name" value="WD40 repeat-like"/>
    <property type="match status" value="1"/>
</dbReference>
<evidence type="ECO:0000256" key="6">
    <source>
        <dbReference type="PROSITE-ProRule" id="PRU00221"/>
    </source>
</evidence>
<protein>
    <recommendedName>
        <fullName evidence="7">Histone-binding protein RBBP4-like N-terminal domain-containing protein</fullName>
    </recommendedName>
</protein>
<organism evidence="8">
    <name type="scientific">Spongospora subterranea</name>
    <dbReference type="NCBI Taxonomy" id="70186"/>
    <lineage>
        <taxon>Eukaryota</taxon>
        <taxon>Sar</taxon>
        <taxon>Rhizaria</taxon>
        <taxon>Endomyxa</taxon>
        <taxon>Phytomyxea</taxon>
        <taxon>Plasmodiophorida</taxon>
        <taxon>Plasmodiophoridae</taxon>
        <taxon>Spongospora</taxon>
    </lineage>
</organism>
<feature type="domain" description="Histone-binding protein RBBP4-like N-terminal" evidence="7">
    <location>
        <begin position="60"/>
        <end position="132"/>
    </location>
</feature>
<sequence>GPALSLTPSGPQTRITLQHHNTAVVVLQVVTQVIAVTDMSGDGDRPGAPAVVPDHVIRREYKVWRAAAPFLYELVLYQGLIWPSSSVQWIRSSSPVPIVENSGQTVTQQVLIGSSTSGADQAHLMLMEVQMPPSYCPAVRRDISGAHSSVTSTAGKIRTQSAWPSYSDIRRIRLVRGVPRSLAACIGDSDPLVSIYDIGTPSSSPIPGRQSPAVPPEARRCARLVALGGQTAESWGLSCSTLQSGHVAAGSMDTIVSVWDVQACPDQSTGHVPALIRLQRHTAPVMDVHFSTKQTQLLSSASDDKFAYVWDLRSPDDPTPIQHDCQVTCVEWSPFDNHVLATGGTNGVLNIWDIRNPSTSVHSLHGAKGGPFDMTKVSWAPFQRDIIATSGSNRRAFIWDLARAGMAQSDEDAAEGPPELAFIHGGHTSTINEFDWSSDCPWTIASVSDNNILEVWQISETLRTPPSI</sequence>
<proteinExistence type="predicted"/>
<dbReference type="AlphaFoldDB" id="A0A0H5QIQ2"/>
<feature type="repeat" description="WD" evidence="6">
    <location>
        <begin position="278"/>
        <end position="314"/>
    </location>
</feature>
<evidence type="ECO:0000256" key="2">
    <source>
        <dbReference type="ARBA" id="ARBA00022574"/>
    </source>
</evidence>
<evidence type="ECO:0000313" key="8">
    <source>
        <dbReference type="EMBL" id="CRZ01527.1"/>
    </source>
</evidence>
<dbReference type="GO" id="GO:0006325">
    <property type="term" value="P:chromatin organization"/>
    <property type="evidence" value="ECO:0007669"/>
    <property type="project" value="UniProtKB-KW"/>
</dbReference>
<reference evidence="8" key="1">
    <citation type="submission" date="2015-04" db="EMBL/GenBank/DDBJ databases">
        <title>The genome sequence of the plant pathogenic Rhizarian Plasmodiophora brassicae reveals insights in its biotrophic life cycle and the origin of chitin synthesis.</title>
        <authorList>
            <person name="Schwelm A."/>
            <person name="Fogelqvist J."/>
            <person name="Knaust A."/>
            <person name="Julke S."/>
            <person name="Lilja T."/>
            <person name="Dhandapani V."/>
            <person name="Bonilla-Rosso G."/>
            <person name="Karlsson M."/>
            <person name="Shevchenko A."/>
            <person name="Choi S.R."/>
            <person name="Kim H.G."/>
            <person name="Park J.Y."/>
            <person name="Lim Y.P."/>
            <person name="Ludwig-Muller J."/>
            <person name="Dixelius C."/>
        </authorList>
    </citation>
    <scope>NUCLEOTIDE SEQUENCE</scope>
    <source>
        <tissue evidence="8">Potato root galls</tissue>
    </source>
</reference>
<dbReference type="EMBL" id="HACM01001085">
    <property type="protein sequence ID" value="CRZ01527.1"/>
    <property type="molecule type" value="Transcribed_RNA"/>
</dbReference>
<accession>A0A0H5QIQ2</accession>
<dbReference type="InterPro" id="IPR001680">
    <property type="entry name" value="WD40_rpt"/>
</dbReference>
<comment type="subcellular location">
    <subcellularLocation>
        <location evidence="1">Nucleus</location>
    </subcellularLocation>
</comment>
<dbReference type="SMART" id="SM00320">
    <property type="entry name" value="WD40"/>
    <property type="match status" value="5"/>
</dbReference>
<dbReference type="PANTHER" id="PTHR22850">
    <property type="entry name" value="WD40 REPEAT FAMILY"/>
    <property type="match status" value="1"/>
</dbReference>
<keyword evidence="2 6" id="KW-0853">WD repeat</keyword>
<dbReference type="Pfam" id="PF12265">
    <property type="entry name" value="CAF1C_H4-bd"/>
    <property type="match status" value="1"/>
</dbReference>
<dbReference type="InterPro" id="IPR022052">
    <property type="entry name" value="Histone-bd_RBBP4-like_N"/>
</dbReference>
<evidence type="ECO:0000256" key="3">
    <source>
        <dbReference type="ARBA" id="ARBA00022737"/>
    </source>
</evidence>
<dbReference type="PROSITE" id="PS50294">
    <property type="entry name" value="WD_REPEATS_REGION"/>
    <property type="match status" value="2"/>
</dbReference>
<dbReference type="Gene3D" id="2.130.10.10">
    <property type="entry name" value="YVTN repeat-like/Quinoprotein amine dehydrogenase"/>
    <property type="match status" value="1"/>
</dbReference>
<dbReference type="PROSITE" id="PS00678">
    <property type="entry name" value="WD_REPEATS_1"/>
    <property type="match status" value="2"/>
</dbReference>
<dbReference type="Pfam" id="PF00400">
    <property type="entry name" value="WD40"/>
    <property type="match status" value="3"/>
</dbReference>
<evidence type="ECO:0000256" key="4">
    <source>
        <dbReference type="ARBA" id="ARBA00022853"/>
    </source>
</evidence>
<feature type="non-terminal residue" evidence="8">
    <location>
        <position position="1"/>
    </location>
</feature>
<dbReference type="InterPro" id="IPR050459">
    <property type="entry name" value="WD_repeat_RBAP46/RBAP48/MSI1"/>
</dbReference>
<name>A0A0H5QIQ2_9EUKA</name>
<dbReference type="InterPro" id="IPR019775">
    <property type="entry name" value="WD40_repeat_CS"/>
</dbReference>
<feature type="repeat" description="WD" evidence="6">
    <location>
        <begin position="320"/>
        <end position="362"/>
    </location>
</feature>
<dbReference type="PROSITE" id="PS50082">
    <property type="entry name" value="WD_REPEATS_2"/>
    <property type="match status" value="2"/>
</dbReference>
<evidence type="ECO:0000259" key="7">
    <source>
        <dbReference type="Pfam" id="PF12265"/>
    </source>
</evidence>
<dbReference type="InterPro" id="IPR015943">
    <property type="entry name" value="WD40/YVTN_repeat-like_dom_sf"/>
</dbReference>
<keyword evidence="5" id="KW-0539">Nucleus</keyword>
<evidence type="ECO:0000256" key="5">
    <source>
        <dbReference type="ARBA" id="ARBA00023242"/>
    </source>
</evidence>
<keyword evidence="3" id="KW-0677">Repeat</keyword>
<dbReference type="InterPro" id="IPR036322">
    <property type="entry name" value="WD40_repeat_dom_sf"/>
</dbReference>